<evidence type="ECO:0000313" key="2">
    <source>
        <dbReference type="Proteomes" id="UP001159387"/>
    </source>
</evidence>
<keyword evidence="2" id="KW-1185">Reference proteome</keyword>
<comment type="caution">
    <text evidence="1">The sequence shown here is derived from an EMBL/GenBank/DDBJ whole genome shotgun (WGS) entry which is preliminary data.</text>
</comment>
<organism evidence="1 2">
    <name type="scientific">Chrysosporum bergii ANA360D</name>
    <dbReference type="NCBI Taxonomy" id="617107"/>
    <lineage>
        <taxon>Bacteria</taxon>
        <taxon>Bacillati</taxon>
        <taxon>Cyanobacteriota</taxon>
        <taxon>Cyanophyceae</taxon>
        <taxon>Nostocales</taxon>
        <taxon>Nodulariaceae</taxon>
        <taxon>Chrysosporum</taxon>
    </lineage>
</organism>
<dbReference type="RefSeq" id="WP_280655258.1">
    <property type="nucleotide sequence ID" value="NZ_JANQDH010000084.1"/>
</dbReference>
<gene>
    <name evidence="1" type="ORF">NWP17_12700</name>
</gene>
<dbReference type="Proteomes" id="UP001159387">
    <property type="component" value="Unassembled WGS sequence"/>
</dbReference>
<reference evidence="1 2" key="1">
    <citation type="journal article" date="2023" name="J. Phycol.">
        <title>Chrysosporum ovalisporum is synonymous with the true-branching cyanobacterium Umezakia natans (Nostocales/Aphanizomenonaceae).</title>
        <authorList>
            <person name="McGregor G.B."/>
            <person name="Sendall B.C."/>
            <person name="Niiyama Y."/>
            <person name="Tuji A."/>
            <person name="Willis A."/>
        </authorList>
    </citation>
    <scope>NUCLEOTIDE SEQUENCE [LARGE SCALE GENOMIC DNA]</scope>
    <source>
        <strain evidence="1 2">ANA360D</strain>
    </source>
</reference>
<proteinExistence type="predicted"/>
<accession>A0AA43GT59</accession>
<evidence type="ECO:0000313" key="1">
    <source>
        <dbReference type="EMBL" id="MDH6061284.1"/>
    </source>
</evidence>
<dbReference type="EMBL" id="JANQDH010000084">
    <property type="protein sequence ID" value="MDH6061284.1"/>
    <property type="molecule type" value="Genomic_DNA"/>
</dbReference>
<protein>
    <submittedName>
        <fullName evidence="1">Uncharacterized protein</fullName>
    </submittedName>
</protein>
<name>A0AA43GT59_9CYAN</name>
<dbReference type="AlphaFoldDB" id="A0AA43GT59"/>
<sequence length="66" mass="7511">MNTTIQFTAKVEQGKIIIPDEYISMVGDNLIEVIIKPKASRLMDRLAENPLTAVGWRDLSRDDIHE</sequence>